<dbReference type="Gene3D" id="3.40.630.10">
    <property type="entry name" value="Zn peptidases"/>
    <property type="match status" value="1"/>
</dbReference>
<dbReference type="GO" id="GO:0005737">
    <property type="term" value="C:cytoplasm"/>
    <property type="evidence" value="ECO:0007669"/>
    <property type="project" value="TreeGrafter"/>
</dbReference>
<dbReference type="InterPro" id="IPR052030">
    <property type="entry name" value="Peptidase_M20/M20A_hydrolases"/>
</dbReference>
<evidence type="ECO:0000313" key="1">
    <source>
        <dbReference type="EMBL" id="CAA9589891.1"/>
    </source>
</evidence>
<dbReference type="GO" id="GO:0046657">
    <property type="term" value="P:folic acid catabolic process"/>
    <property type="evidence" value="ECO:0007669"/>
    <property type="project" value="TreeGrafter"/>
</dbReference>
<dbReference type="InterPro" id="IPR036264">
    <property type="entry name" value="Bact_exopeptidase_dim_dom"/>
</dbReference>
<protein>
    <recommendedName>
        <fullName evidence="2">Aminobenzoyl-glutamate utilization protein B</fullName>
    </recommendedName>
</protein>
<name>A0A6J4VV02_9BACT</name>
<evidence type="ECO:0008006" key="2">
    <source>
        <dbReference type="Google" id="ProtNLM"/>
    </source>
</evidence>
<dbReference type="PANTHER" id="PTHR30575">
    <property type="entry name" value="PEPTIDASE M20"/>
    <property type="match status" value="1"/>
</dbReference>
<reference evidence="1" key="1">
    <citation type="submission" date="2020-02" db="EMBL/GenBank/DDBJ databases">
        <authorList>
            <person name="Meier V. D."/>
        </authorList>
    </citation>
    <scope>NUCLEOTIDE SEQUENCE</scope>
    <source>
        <strain evidence="1">AVDCRST_MAG18</strain>
    </source>
</reference>
<dbReference type="PANTHER" id="PTHR30575:SF0">
    <property type="entry name" value="XAA-ARG DIPEPTIDASE"/>
    <property type="match status" value="1"/>
</dbReference>
<gene>
    <name evidence="1" type="ORF">AVDCRST_MAG18-4791</name>
</gene>
<proteinExistence type="predicted"/>
<dbReference type="SUPFAM" id="SSF53187">
    <property type="entry name" value="Zn-dependent exopeptidases"/>
    <property type="match status" value="1"/>
</dbReference>
<organism evidence="1">
    <name type="scientific">uncultured Thermomicrobiales bacterium</name>
    <dbReference type="NCBI Taxonomy" id="1645740"/>
    <lineage>
        <taxon>Bacteria</taxon>
        <taxon>Pseudomonadati</taxon>
        <taxon>Thermomicrobiota</taxon>
        <taxon>Thermomicrobia</taxon>
        <taxon>Thermomicrobiales</taxon>
        <taxon>environmental samples</taxon>
    </lineage>
</organism>
<dbReference type="AlphaFoldDB" id="A0A6J4VV02"/>
<dbReference type="GO" id="GO:0071713">
    <property type="term" value="F:para-aminobenzoyl-glutamate hydrolase activity"/>
    <property type="evidence" value="ECO:0007669"/>
    <property type="project" value="TreeGrafter"/>
</dbReference>
<sequence>MSAGEREKGFALDWLDKERERLSMFDLEIWRYAEPAWREYRSARAYVELLRAEGFTVEEGSGGMPTAFCATWGEGGPTLASYAEYDAVPGNSQQVVPRRAPREGLHPAAAGHTDPHSMLGVAALAGILAAKATMEQYGLSGTLKFFGEPAEKVCGSKPIHAAKGYYDGVDAFIAYHPWPQNSVAWETHFGAYWSAVYTFECPEPETWIDRTLMPPGSGSHAIARAPGALDALCLMYTMTKYTKEAMFPHTGTWTLNEFVLAAGDATADNLAPKFSQIQYAWRAPDLKIAEQIGRVLDNNARNAAATTGCRASIQWVTKTRVGLPNLALADLTYRNLARVGPPVWAESALTFGREMQRELGWPQTDFPFQPQGRALTPPQEFEAGLRAILPPWQLHQSADDYVEYCWHAPTVRLFTARPTLLSADPRHAPPAWTYNALGGLAAAVDPGMFVAAKTIAATLLDLLTQPEELARCQDEWRERTGGGIGGDRWVGPLLPADFSPPIDLHWPEYVNTPRGEEWFLPTPIAGANQAL</sequence>
<dbReference type="SUPFAM" id="SSF55031">
    <property type="entry name" value="Bacterial exopeptidase dimerisation domain"/>
    <property type="match status" value="1"/>
</dbReference>
<dbReference type="EMBL" id="CADCWN010000386">
    <property type="protein sequence ID" value="CAA9589891.1"/>
    <property type="molecule type" value="Genomic_DNA"/>
</dbReference>
<dbReference type="GO" id="GO:0016805">
    <property type="term" value="F:dipeptidase activity"/>
    <property type="evidence" value="ECO:0007669"/>
    <property type="project" value="TreeGrafter"/>
</dbReference>
<accession>A0A6J4VV02</accession>